<reference evidence="1" key="2">
    <citation type="journal article" date="2015" name="Data Brief">
        <title>Shoot transcriptome of the giant reed, Arundo donax.</title>
        <authorList>
            <person name="Barrero R.A."/>
            <person name="Guerrero F.D."/>
            <person name="Moolhuijzen P."/>
            <person name="Goolsby J.A."/>
            <person name="Tidwell J."/>
            <person name="Bellgard S.E."/>
            <person name="Bellgard M.I."/>
        </authorList>
    </citation>
    <scope>NUCLEOTIDE SEQUENCE</scope>
    <source>
        <tissue evidence="1">Shoot tissue taken approximately 20 cm above the soil surface</tissue>
    </source>
</reference>
<reference evidence="1" key="1">
    <citation type="submission" date="2014-09" db="EMBL/GenBank/DDBJ databases">
        <authorList>
            <person name="Magalhaes I.L.F."/>
            <person name="Oliveira U."/>
            <person name="Santos F.R."/>
            <person name="Vidigal T.H.D.A."/>
            <person name="Brescovit A.D."/>
            <person name="Santos A.J."/>
        </authorList>
    </citation>
    <scope>NUCLEOTIDE SEQUENCE</scope>
    <source>
        <tissue evidence="1">Shoot tissue taken approximately 20 cm above the soil surface</tissue>
    </source>
</reference>
<protein>
    <submittedName>
        <fullName evidence="1">Uncharacterized protein</fullName>
    </submittedName>
</protein>
<dbReference type="AlphaFoldDB" id="A0A0A9F2W1"/>
<sequence>MRENPFNLFFPVTFQRSSISRILYEKVVFLKVCSRFQSGSSLL</sequence>
<accession>A0A0A9F2W1</accession>
<proteinExistence type="predicted"/>
<organism evidence="1">
    <name type="scientific">Arundo donax</name>
    <name type="common">Giant reed</name>
    <name type="synonym">Donax arundinaceus</name>
    <dbReference type="NCBI Taxonomy" id="35708"/>
    <lineage>
        <taxon>Eukaryota</taxon>
        <taxon>Viridiplantae</taxon>
        <taxon>Streptophyta</taxon>
        <taxon>Embryophyta</taxon>
        <taxon>Tracheophyta</taxon>
        <taxon>Spermatophyta</taxon>
        <taxon>Magnoliopsida</taxon>
        <taxon>Liliopsida</taxon>
        <taxon>Poales</taxon>
        <taxon>Poaceae</taxon>
        <taxon>PACMAD clade</taxon>
        <taxon>Arundinoideae</taxon>
        <taxon>Arundineae</taxon>
        <taxon>Arundo</taxon>
    </lineage>
</organism>
<evidence type="ECO:0000313" key="1">
    <source>
        <dbReference type="EMBL" id="JAE05549.1"/>
    </source>
</evidence>
<dbReference type="EMBL" id="GBRH01192347">
    <property type="protein sequence ID" value="JAE05549.1"/>
    <property type="molecule type" value="Transcribed_RNA"/>
</dbReference>
<name>A0A0A9F2W1_ARUDO</name>